<evidence type="ECO:0000313" key="4">
    <source>
        <dbReference type="EMBL" id="WAR06065.1"/>
    </source>
</evidence>
<name>A0ABY7E7P3_MYAAR</name>
<dbReference type="InterPro" id="IPR007110">
    <property type="entry name" value="Ig-like_dom"/>
</dbReference>
<evidence type="ECO:0000313" key="5">
    <source>
        <dbReference type="Proteomes" id="UP001164746"/>
    </source>
</evidence>
<dbReference type="PROSITE" id="PS50835">
    <property type="entry name" value="IG_LIKE"/>
    <property type="match status" value="1"/>
</dbReference>
<keyword evidence="1" id="KW-0472">Membrane</keyword>
<sequence>MSLLKLVFSNIFLCVAFASSKIALEVGRCGEDTKIVCSGTDTFAWNIRKNGYQIAGKGSLPDTTKYSVREYPTNVVLTIHNTSVNDGGSYNCEVANDGRSETKDLQLNCSLSFILSNETVTLKCYTASDSCILQTYFGSKFVGAYDSVLKELSNQDPTKYEVFREMSQSITTLTINIRQFSSNDVGTYTCRDIFTSETKEVFLSLSESSRTRRIVVVVGGIVVGVVALAVAVMAYFQIPRRYRFPCRHTSGMTAVGPSSAGSLLNETTSYERLHNRENAAYVDLEESSMEPRDYDNGTNPKHTQVSTCHEVDNTAACELKKKKKKIQLIVIYKIDMLAIYVI</sequence>
<dbReference type="InterPro" id="IPR003599">
    <property type="entry name" value="Ig_sub"/>
</dbReference>
<accession>A0ABY7E7P3</accession>
<evidence type="ECO:0000256" key="2">
    <source>
        <dbReference type="SAM" id="SignalP"/>
    </source>
</evidence>
<evidence type="ECO:0000259" key="3">
    <source>
        <dbReference type="PROSITE" id="PS50835"/>
    </source>
</evidence>
<dbReference type="CDD" id="cd00096">
    <property type="entry name" value="Ig"/>
    <property type="match status" value="1"/>
</dbReference>
<dbReference type="Proteomes" id="UP001164746">
    <property type="component" value="Chromosome 5"/>
</dbReference>
<keyword evidence="2" id="KW-0732">Signal</keyword>
<dbReference type="InterPro" id="IPR013783">
    <property type="entry name" value="Ig-like_fold"/>
</dbReference>
<dbReference type="SUPFAM" id="SSF48726">
    <property type="entry name" value="Immunoglobulin"/>
    <property type="match status" value="1"/>
</dbReference>
<feature type="transmembrane region" description="Helical" evidence="1">
    <location>
        <begin position="214"/>
        <end position="236"/>
    </location>
</feature>
<keyword evidence="1" id="KW-1133">Transmembrane helix</keyword>
<gene>
    <name evidence="4" type="ORF">MAR_021434</name>
</gene>
<reference evidence="4" key="1">
    <citation type="submission" date="2022-11" db="EMBL/GenBank/DDBJ databases">
        <title>Centuries of genome instability and evolution in soft-shell clam transmissible cancer (bioRxiv).</title>
        <authorList>
            <person name="Hart S.F.M."/>
            <person name="Yonemitsu M.A."/>
            <person name="Giersch R.M."/>
            <person name="Beal B.F."/>
            <person name="Arriagada G."/>
            <person name="Davis B.W."/>
            <person name="Ostrander E.A."/>
            <person name="Goff S.P."/>
            <person name="Metzger M.J."/>
        </authorList>
    </citation>
    <scope>NUCLEOTIDE SEQUENCE</scope>
    <source>
        <strain evidence="4">MELC-2E11</strain>
        <tissue evidence="4">Siphon/mantle</tissue>
    </source>
</reference>
<evidence type="ECO:0000256" key="1">
    <source>
        <dbReference type="SAM" id="Phobius"/>
    </source>
</evidence>
<feature type="signal peptide" evidence="2">
    <location>
        <begin position="1"/>
        <end position="18"/>
    </location>
</feature>
<dbReference type="SMART" id="SM00409">
    <property type="entry name" value="IG"/>
    <property type="match status" value="2"/>
</dbReference>
<dbReference type="InterPro" id="IPR036179">
    <property type="entry name" value="Ig-like_dom_sf"/>
</dbReference>
<dbReference type="Gene3D" id="2.60.40.10">
    <property type="entry name" value="Immunoglobulins"/>
    <property type="match status" value="2"/>
</dbReference>
<feature type="domain" description="Ig-like" evidence="3">
    <location>
        <begin position="1"/>
        <end position="106"/>
    </location>
</feature>
<keyword evidence="5" id="KW-1185">Reference proteome</keyword>
<protein>
    <recommendedName>
        <fullName evidence="3">Ig-like domain-containing protein</fullName>
    </recommendedName>
</protein>
<dbReference type="EMBL" id="CP111016">
    <property type="protein sequence ID" value="WAR06065.1"/>
    <property type="molecule type" value="Genomic_DNA"/>
</dbReference>
<organism evidence="4 5">
    <name type="scientific">Mya arenaria</name>
    <name type="common">Soft-shell clam</name>
    <dbReference type="NCBI Taxonomy" id="6604"/>
    <lineage>
        <taxon>Eukaryota</taxon>
        <taxon>Metazoa</taxon>
        <taxon>Spiralia</taxon>
        <taxon>Lophotrochozoa</taxon>
        <taxon>Mollusca</taxon>
        <taxon>Bivalvia</taxon>
        <taxon>Autobranchia</taxon>
        <taxon>Heteroconchia</taxon>
        <taxon>Euheterodonta</taxon>
        <taxon>Imparidentia</taxon>
        <taxon>Neoheterodontei</taxon>
        <taxon>Myida</taxon>
        <taxon>Myoidea</taxon>
        <taxon>Myidae</taxon>
        <taxon>Mya</taxon>
    </lineage>
</organism>
<keyword evidence="1" id="KW-0812">Transmembrane</keyword>
<proteinExistence type="predicted"/>
<feature type="chain" id="PRO_5046408222" description="Ig-like domain-containing protein" evidence="2">
    <location>
        <begin position="19"/>
        <end position="342"/>
    </location>
</feature>